<feature type="transmembrane region" description="Helical" evidence="1">
    <location>
        <begin position="45"/>
        <end position="68"/>
    </location>
</feature>
<protein>
    <submittedName>
        <fullName evidence="2">Uncharacterized protein</fullName>
    </submittedName>
</protein>
<evidence type="ECO:0000256" key="1">
    <source>
        <dbReference type="SAM" id="Phobius"/>
    </source>
</evidence>
<reference evidence="2" key="2">
    <citation type="journal article" date="2023" name="IMA Fungus">
        <title>Comparative genomic study of the Penicillium genus elucidates a diverse pangenome and 15 lateral gene transfer events.</title>
        <authorList>
            <person name="Petersen C."/>
            <person name="Sorensen T."/>
            <person name="Nielsen M.R."/>
            <person name="Sondergaard T.E."/>
            <person name="Sorensen J.L."/>
            <person name="Fitzpatrick D.A."/>
            <person name="Frisvad J.C."/>
            <person name="Nielsen K.L."/>
        </authorList>
    </citation>
    <scope>NUCLEOTIDE SEQUENCE</scope>
    <source>
        <strain evidence="2">IBT 35673</strain>
    </source>
</reference>
<feature type="transmembrane region" description="Helical" evidence="1">
    <location>
        <begin position="88"/>
        <end position="109"/>
    </location>
</feature>
<keyword evidence="1" id="KW-1133">Transmembrane helix</keyword>
<reference evidence="2" key="1">
    <citation type="submission" date="2022-12" db="EMBL/GenBank/DDBJ databases">
        <authorList>
            <person name="Petersen C."/>
        </authorList>
    </citation>
    <scope>NUCLEOTIDE SEQUENCE</scope>
    <source>
        <strain evidence="2">IBT 35673</strain>
    </source>
</reference>
<gene>
    <name evidence="2" type="ORF">N7452_004244</name>
</gene>
<dbReference type="AlphaFoldDB" id="A0A9W9UN92"/>
<keyword evidence="1" id="KW-0812">Transmembrane</keyword>
<organism evidence="2 3">
    <name type="scientific">Penicillium brevicompactum</name>
    <dbReference type="NCBI Taxonomy" id="5074"/>
    <lineage>
        <taxon>Eukaryota</taxon>
        <taxon>Fungi</taxon>
        <taxon>Dikarya</taxon>
        <taxon>Ascomycota</taxon>
        <taxon>Pezizomycotina</taxon>
        <taxon>Eurotiomycetes</taxon>
        <taxon>Eurotiomycetidae</taxon>
        <taxon>Eurotiales</taxon>
        <taxon>Aspergillaceae</taxon>
        <taxon>Penicillium</taxon>
    </lineage>
</organism>
<accession>A0A9W9UN92</accession>
<proteinExistence type="predicted"/>
<comment type="caution">
    <text evidence="2">The sequence shown here is derived from an EMBL/GenBank/DDBJ whole genome shotgun (WGS) entry which is preliminary data.</text>
</comment>
<name>A0A9W9UN92_PENBR</name>
<keyword evidence="1" id="KW-0472">Membrane</keyword>
<evidence type="ECO:0000313" key="2">
    <source>
        <dbReference type="EMBL" id="KAJ5346240.1"/>
    </source>
</evidence>
<dbReference type="Proteomes" id="UP001147695">
    <property type="component" value="Unassembled WGS sequence"/>
</dbReference>
<sequence length="119" mass="13211">MVPVLALETSTLTFIGHNWGHFRASKETENPGASTKEILGILRPALMSCFIALIFEVVLFAALFVHGIHAFSYYLSGSTNVATISQRMLLIGPIYSMGWAIKSELFCLLHHLDGIFIKR</sequence>
<dbReference type="EMBL" id="JAPZBQ010000002">
    <property type="protein sequence ID" value="KAJ5346240.1"/>
    <property type="molecule type" value="Genomic_DNA"/>
</dbReference>
<evidence type="ECO:0000313" key="3">
    <source>
        <dbReference type="Proteomes" id="UP001147695"/>
    </source>
</evidence>